<organism evidence="9 10">
    <name type="scientific">Melittangium boletus DSM 14713</name>
    <dbReference type="NCBI Taxonomy" id="1294270"/>
    <lineage>
        <taxon>Bacteria</taxon>
        <taxon>Pseudomonadati</taxon>
        <taxon>Myxococcota</taxon>
        <taxon>Myxococcia</taxon>
        <taxon>Myxococcales</taxon>
        <taxon>Cystobacterineae</taxon>
        <taxon>Archangiaceae</taxon>
        <taxon>Melittangium</taxon>
    </lineage>
</organism>
<gene>
    <name evidence="9" type="ORF">MEBOL_004508</name>
</gene>
<comment type="similarity">
    <text evidence="7">Belongs to the binding-protein-dependent transport system permease family.</text>
</comment>
<dbReference type="GO" id="GO:0005886">
    <property type="term" value="C:plasma membrane"/>
    <property type="evidence" value="ECO:0007669"/>
    <property type="project" value="UniProtKB-SubCell"/>
</dbReference>
<keyword evidence="3" id="KW-1003">Cell membrane</keyword>
<keyword evidence="5 7" id="KW-1133">Transmembrane helix</keyword>
<keyword evidence="4 7" id="KW-0812">Transmembrane</keyword>
<dbReference type="Pfam" id="PF19300">
    <property type="entry name" value="BPD_transp_1_N"/>
    <property type="match status" value="1"/>
</dbReference>
<reference evidence="9 10" key="1">
    <citation type="submission" date="2017-06" db="EMBL/GenBank/DDBJ databases">
        <authorList>
            <person name="Kim H.J."/>
            <person name="Triplett B.A."/>
        </authorList>
    </citation>
    <scope>NUCLEOTIDE SEQUENCE [LARGE SCALE GENOMIC DNA]</scope>
    <source>
        <strain evidence="9 10">DSM 14713</strain>
    </source>
</reference>
<dbReference type="SUPFAM" id="SSF161098">
    <property type="entry name" value="MetI-like"/>
    <property type="match status" value="1"/>
</dbReference>
<dbReference type="InterPro" id="IPR045621">
    <property type="entry name" value="BPD_transp_1_N"/>
</dbReference>
<protein>
    <submittedName>
        <fullName evidence="9">Peptide ABC transporter permease</fullName>
    </submittedName>
</protein>
<dbReference type="InterPro" id="IPR035906">
    <property type="entry name" value="MetI-like_sf"/>
</dbReference>
<evidence type="ECO:0000259" key="8">
    <source>
        <dbReference type="PROSITE" id="PS50928"/>
    </source>
</evidence>
<evidence type="ECO:0000256" key="3">
    <source>
        <dbReference type="ARBA" id="ARBA00022475"/>
    </source>
</evidence>
<feature type="transmembrane region" description="Helical" evidence="7">
    <location>
        <begin position="166"/>
        <end position="186"/>
    </location>
</feature>
<keyword evidence="2 7" id="KW-0813">Transport</keyword>
<feature type="transmembrane region" description="Helical" evidence="7">
    <location>
        <begin position="275"/>
        <end position="296"/>
    </location>
</feature>
<evidence type="ECO:0000313" key="9">
    <source>
        <dbReference type="EMBL" id="ATB31046.1"/>
    </source>
</evidence>
<feature type="transmembrane region" description="Helical" evidence="7">
    <location>
        <begin position="88"/>
        <end position="115"/>
    </location>
</feature>
<dbReference type="KEGG" id="mbd:MEBOL_004508"/>
<keyword evidence="10" id="KW-1185">Reference proteome</keyword>
<evidence type="ECO:0000256" key="6">
    <source>
        <dbReference type="ARBA" id="ARBA00023136"/>
    </source>
</evidence>
<dbReference type="Gene3D" id="1.10.3720.10">
    <property type="entry name" value="MetI-like"/>
    <property type="match status" value="1"/>
</dbReference>
<dbReference type="PANTHER" id="PTHR43163:SF6">
    <property type="entry name" value="DIPEPTIDE TRANSPORT SYSTEM PERMEASE PROTEIN DPPB-RELATED"/>
    <property type="match status" value="1"/>
</dbReference>
<comment type="subcellular location">
    <subcellularLocation>
        <location evidence="1 7">Cell membrane</location>
        <topology evidence="1 7">Multi-pass membrane protein</topology>
    </subcellularLocation>
</comment>
<dbReference type="OrthoDB" id="9778910at2"/>
<dbReference type="AlphaFoldDB" id="A0A250IJC1"/>
<dbReference type="GO" id="GO:0055085">
    <property type="term" value="P:transmembrane transport"/>
    <property type="evidence" value="ECO:0007669"/>
    <property type="project" value="InterPro"/>
</dbReference>
<dbReference type="CDD" id="cd06261">
    <property type="entry name" value="TM_PBP2"/>
    <property type="match status" value="1"/>
</dbReference>
<feature type="transmembrane region" description="Helical" evidence="7">
    <location>
        <begin position="224"/>
        <end position="245"/>
    </location>
</feature>
<dbReference type="RefSeq" id="WP_095979425.1">
    <property type="nucleotide sequence ID" value="NZ_CP022163.1"/>
</dbReference>
<evidence type="ECO:0000256" key="4">
    <source>
        <dbReference type="ARBA" id="ARBA00022692"/>
    </source>
</evidence>
<evidence type="ECO:0000256" key="1">
    <source>
        <dbReference type="ARBA" id="ARBA00004651"/>
    </source>
</evidence>
<dbReference type="InterPro" id="IPR000515">
    <property type="entry name" value="MetI-like"/>
</dbReference>
<feature type="domain" description="ABC transmembrane type-1" evidence="8">
    <location>
        <begin position="92"/>
        <end position="289"/>
    </location>
</feature>
<evidence type="ECO:0000256" key="2">
    <source>
        <dbReference type="ARBA" id="ARBA00022448"/>
    </source>
</evidence>
<dbReference type="Pfam" id="PF00528">
    <property type="entry name" value="BPD_transp_1"/>
    <property type="match status" value="1"/>
</dbReference>
<dbReference type="PANTHER" id="PTHR43163">
    <property type="entry name" value="DIPEPTIDE TRANSPORT SYSTEM PERMEASE PROTEIN DPPB-RELATED"/>
    <property type="match status" value="1"/>
</dbReference>
<sequence length="304" mass="32741">MIRRLVSTLVSAVGALLLVSLFLHLVPGDPIDVMLGEQATQVDREAMRRAVGLDEPVPLQLWHFTRDLFTGELRTSLPPFQKKVLPTIGAALPFTGMLALAALGVAVSLALPLGAAAAARRGTWVDALAMSGAVAGVALPRFWLGPVLILLLSLKLDWLPVSGAGSWRHLVLPALTLGTALAAFLARMTRASLLEVLREDYITVARAQGLSTWRVLWRHALRNALLPLLTVLGLEFGALLGGAIVTEKVFAWPGMGTLLLGAIERRDYNTVRATVLVFTGCYLLVHALTDAAYALADPRVRRRT</sequence>
<keyword evidence="6 7" id="KW-0472">Membrane</keyword>
<evidence type="ECO:0000313" key="10">
    <source>
        <dbReference type="Proteomes" id="UP000217289"/>
    </source>
</evidence>
<dbReference type="EMBL" id="CP022163">
    <property type="protein sequence ID" value="ATB31046.1"/>
    <property type="molecule type" value="Genomic_DNA"/>
</dbReference>
<feature type="transmembrane region" description="Helical" evidence="7">
    <location>
        <begin position="127"/>
        <end position="154"/>
    </location>
</feature>
<dbReference type="Proteomes" id="UP000217289">
    <property type="component" value="Chromosome"/>
</dbReference>
<proteinExistence type="inferred from homology"/>
<dbReference type="PROSITE" id="PS50928">
    <property type="entry name" value="ABC_TM1"/>
    <property type="match status" value="1"/>
</dbReference>
<evidence type="ECO:0000256" key="5">
    <source>
        <dbReference type="ARBA" id="ARBA00022989"/>
    </source>
</evidence>
<evidence type="ECO:0000256" key="7">
    <source>
        <dbReference type="RuleBase" id="RU363032"/>
    </source>
</evidence>
<name>A0A250IJC1_9BACT</name>
<accession>A0A250IJC1</accession>